<evidence type="ECO:0000313" key="3">
    <source>
        <dbReference type="Proteomes" id="UP000593601"/>
    </source>
</evidence>
<reference evidence="2 3" key="1">
    <citation type="submission" date="2020-10" db="EMBL/GenBank/DDBJ databases">
        <title>Blautia liquoris sp.nov., isolated from the mud in a fermentation cellar used for the production of Chinese strong-flavoured liquor.</title>
        <authorList>
            <person name="Lu L."/>
        </authorList>
    </citation>
    <scope>NUCLEOTIDE SEQUENCE [LARGE SCALE GENOMIC DNA]</scope>
    <source>
        <strain evidence="2 3">LZLJ-3</strain>
    </source>
</reference>
<feature type="transmembrane region" description="Helical" evidence="1">
    <location>
        <begin position="211"/>
        <end position="230"/>
    </location>
</feature>
<sequence length="240" mass="27008">MGGKILLGAVIGGIIGYMFGDSDSTAVEETANYFLDMTVNAYRPVMIIVTLCMLLLNLLCFFKLRSCVLQAEGCKDEEKSDLLDDKIDLISTLCLSGNGVFYILLFFTYALSYIRGDETDIMKVFLFIVPVLIYPTFNILIINLLKRHDPSKKGVPGSVCFQKDWMESCDEAEKMRTFRTSYQTNIASCYIISIGFCATAILALFFPVGVFALFITALMWLAQTIITAYYDIKSKKEKMM</sequence>
<dbReference type="Pfam" id="PF11368">
    <property type="entry name" value="DUF3169"/>
    <property type="match status" value="1"/>
</dbReference>
<dbReference type="Proteomes" id="UP000593601">
    <property type="component" value="Chromosome"/>
</dbReference>
<proteinExistence type="predicted"/>
<gene>
    <name evidence="2" type="ORF">INP51_00850</name>
</gene>
<keyword evidence="3" id="KW-1185">Reference proteome</keyword>
<evidence type="ECO:0000256" key="1">
    <source>
        <dbReference type="SAM" id="Phobius"/>
    </source>
</evidence>
<dbReference type="EMBL" id="CP063304">
    <property type="protein sequence ID" value="QOV19567.1"/>
    <property type="molecule type" value="Genomic_DNA"/>
</dbReference>
<protein>
    <submittedName>
        <fullName evidence="2">DUF3169 family protein</fullName>
    </submittedName>
</protein>
<keyword evidence="1" id="KW-0812">Transmembrane</keyword>
<feature type="transmembrane region" description="Helical" evidence="1">
    <location>
        <begin position="44"/>
        <end position="62"/>
    </location>
</feature>
<dbReference type="SUPFAM" id="SSF103473">
    <property type="entry name" value="MFS general substrate transporter"/>
    <property type="match status" value="1"/>
</dbReference>
<organism evidence="2 3">
    <name type="scientific">Blautia liquoris</name>
    <dbReference type="NCBI Taxonomy" id="2779518"/>
    <lineage>
        <taxon>Bacteria</taxon>
        <taxon>Bacillati</taxon>
        <taxon>Bacillota</taxon>
        <taxon>Clostridia</taxon>
        <taxon>Lachnospirales</taxon>
        <taxon>Lachnospiraceae</taxon>
        <taxon>Blautia</taxon>
    </lineage>
</organism>
<feature type="transmembrane region" description="Helical" evidence="1">
    <location>
        <begin position="89"/>
        <end position="112"/>
    </location>
</feature>
<keyword evidence="1" id="KW-1133">Transmembrane helix</keyword>
<feature type="transmembrane region" description="Helical" evidence="1">
    <location>
        <begin position="184"/>
        <end position="205"/>
    </location>
</feature>
<name>A0A7M2RJ44_9FIRM</name>
<accession>A0A7M2RJ44</accession>
<feature type="transmembrane region" description="Helical" evidence="1">
    <location>
        <begin position="124"/>
        <end position="145"/>
    </location>
</feature>
<keyword evidence="1" id="KW-0472">Membrane</keyword>
<dbReference type="InterPro" id="IPR036259">
    <property type="entry name" value="MFS_trans_sf"/>
</dbReference>
<dbReference type="InterPro" id="IPR021509">
    <property type="entry name" value="DUF3169"/>
</dbReference>
<evidence type="ECO:0000313" key="2">
    <source>
        <dbReference type="EMBL" id="QOV19567.1"/>
    </source>
</evidence>
<dbReference type="KEGG" id="bliq:INP51_00850"/>
<dbReference type="AlphaFoldDB" id="A0A7M2RJ44"/>